<protein>
    <submittedName>
        <fullName evidence="1">DUF4304 domain-containing protein</fullName>
    </submittedName>
</protein>
<proteinExistence type="predicted"/>
<reference evidence="2" key="1">
    <citation type="journal article" date="2019" name="Int. J. Syst. Evol. Microbiol.">
        <title>The Global Catalogue of Microorganisms (GCM) 10K type strain sequencing project: providing services to taxonomists for standard genome sequencing and annotation.</title>
        <authorList>
            <consortium name="The Broad Institute Genomics Platform"/>
            <consortium name="The Broad Institute Genome Sequencing Center for Infectious Disease"/>
            <person name="Wu L."/>
            <person name="Ma J."/>
        </authorList>
    </citation>
    <scope>NUCLEOTIDE SEQUENCE [LARGE SCALE GENOMIC DNA]</scope>
    <source>
        <strain evidence="2">KCTC 22209</strain>
    </source>
</reference>
<sequence length="206" mass="24042">MKEKFNQLIVEVVKPLLKENGFTKKGINFYKRNADLVFLLNVQNSHGNTSEQTKFYINCGIHSTSIDKVIGRSELVEPKEYECYFKDRISSLINVVDDGYLITKDTDLETLSLTLHQDLKAVLLLYNNINKTSDLTDLMINKNGLNNYQELFEYLLLTNNLADAKRFVKNLHDTFGQQRRWTIFEDNLSELLRKNKRKETIADLLR</sequence>
<name>A0ABW5YTY6_9SPHI</name>
<dbReference type="RefSeq" id="WP_380919430.1">
    <property type="nucleotide sequence ID" value="NZ_JBHUPE010000004.1"/>
</dbReference>
<dbReference type="EMBL" id="JBHUPE010000004">
    <property type="protein sequence ID" value="MFD2903837.1"/>
    <property type="molecule type" value="Genomic_DNA"/>
</dbReference>
<gene>
    <name evidence="1" type="ORF">ACFS6I_07880</name>
</gene>
<evidence type="ECO:0000313" key="2">
    <source>
        <dbReference type="Proteomes" id="UP001597509"/>
    </source>
</evidence>
<dbReference type="Proteomes" id="UP001597509">
    <property type="component" value="Unassembled WGS sequence"/>
</dbReference>
<comment type="caution">
    <text evidence="1">The sequence shown here is derived from an EMBL/GenBank/DDBJ whole genome shotgun (WGS) entry which is preliminary data.</text>
</comment>
<organism evidence="1 2">
    <name type="scientific">Sphingobacterium anhuiense</name>
    <dbReference type="NCBI Taxonomy" id="493780"/>
    <lineage>
        <taxon>Bacteria</taxon>
        <taxon>Pseudomonadati</taxon>
        <taxon>Bacteroidota</taxon>
        <taxon>Sphingobacteriia</taxon>
        <taxon>Sphingobacteriales</taxon>
        <taxon>Sphingobacteriaceae</taxon>
        <taxon>Sphingobacterium</taxon>
    </lineage>
</organism>
<dbReference type="Pfam" id="PF14137">
    <property type="entry name" value="DUF4304"/>
    <property type="match status" value="1"/>
</dbReference>
<keyword evidence="2" id="KW-1185">Reference proteome</keyword>
<accession>A0ABW5YTY6</accession>
<dbReference type="InterPro" id="IPR025412">
    <property type="entry name" value="DUF4304"/>
</dbReference>
<evidence type="ECO:0000313" key="1">
    <source>
        <dbReference type="EMBL" id="MFD2903837.1"/>
    </source>
</evidence>